<evidence type="ECO:0000313" key="16">
    <source>
        <dbReference type="EMBL" id="MBB6693700.1"/>
    </source>
</evidence>
<comment type="catalytic activity">
    <reaction evidence="10">
        <text>8-oxo-dGTP + H2O = 8-oxo-dGMP + diphosphate + H(+)</text>
        <dbReference type="Rhea" id="RHEA:31575"/>
        <dbReference type="ChEBI" id="CHEBI:15377"/>
        <dbReference type="ChEBI" id="CHEBI:15378"/>
        <dbReference type="ChEBI" id="CHEBI:33019"/>
        <dbReference type="ChEBI" id="CHEBI:63224"/>
        <dbReference type="ChEBI" id="CHEBI:77896"/>
        <dbReference type="EC" id="3.6.1.55"/>
    </reaction>
</comment>
<dbReference type="GO" id="GO:0006281">
    <property type="term" value="P:DNA repair"/>
    <property type="evidence" value="ECO:0007669"/>
    <property type="project" value="UniProtKB-KW"/>
</dbReference>
<dbReference type="GO" id="GO:0046872">
    <property type="term" value="F:metal ion binding"/>
    <property type="evidence" value="ECO:0007669"/>
    <property type="project" value="UniProtKB-KW"/>
</dbReference>
<feature type="binding site" evidence="12">
    <location>
        <position position="23"/>
    </location>
    <ligand>
        <name>8-oxo-dGTP</name>
        <dbReference type="ChEBI" id="CHEBI:77896"/>
    </ligand>
</feature>
<evidence type="ECO:0000256" key="2">
    <source>
        <dbReference type="ARBA" id="ARBA00005582"/>
    </source>
</evidence>
<accession>A0A841U6T4</accession>
<dbReference type="CDD" id="cd03425">
    <property type="entry name" value="NUDIX_MutT_NudA_like"/>
    <property type="match status" value="1"/>
</dbReference>
<evidence type="ECO:0000256" key="3">
    <source>
        <dbReference type="ARBA" id="ARBA00022457"/>
    </source>
</evidence>
<evidence type="ECO:0000256" key="7">
    <source>
        <dbReference type="ARBA" id="ARBA00022801"/>
    </source>
</evidence>
<comment type="similarity">
    <text evidence="2 14">Belongs to the Nudix hydrolase family.</text>
</comment>
<evidence type="ECO:0000256" key="12">
    <source>
        <dbReference type="PIRSR" id="PIRSR603561-1"/>
    </source>
</evidence>
<evidence type="ECO:0000256" key="14">
    <source>
        <dbReference type="RuleBase" id="RU003476"/>
    </source>
</evidence>
<evidence type="ECO:0000313" key="17">
    <source>
        <dbReference type="Proteomes" id="UP000553776"/>
    </source>
</evidence>
<keyword evidence="8 13" id="KW-0460">Magnesium</keyword>
<dbReference type="InterPro" id="IPR015797">
    <property type="entry name" value="NUDIX_hydrolase-like_dom_sf"/>
</dbReference>
<feature type="binding site" evidence="13">
    <location>
        <position position="37"/>
    </location>
    <ligand>
        <name>Mg(2+)</name>
        <dbReference type="ChEBI" id="CHEBI:18420"/>
    </ligand>
</feature>
<organism evidence="16 17">
    <name type="scientific">Cohnella xylanilytica</name>
    <dbReference type="NCBI Taxonomy" id="557555"/>
    <lineage>
        <taxon>Bacteria</taxon>
        <taxon>Bacillati</taxon>
        <taxon>Bacillota</taxon>
        <taxon>Bacilli</taxon>
        <taxon>Bacillales</taxon>
        <taxon>Paenibacillaceae</taxon>
        <taxon>Cohnella</taxon>
    </lineage>
</organism>
<evidence type="ECO:0000256" key="5">
    <source>
        <dbReference type="ARBA" id="ARBA00022723"/>
    </source>
</evidence>
<feature type="binding site" evidence="13">
    <location>
        <position position="57"/>
    </location>
    <ligand>
        <name>Mg(2+)</name>
        <dbReference type="ChEBI" id="CHEBI:18420"/>
    </ligand>
</feature>
<keyword evidence="4" id="KW-0235">DNA replication</keyword>
<keyword evidence="9" id="KW-0234">DNA repair</keyword>
<comment type="cofactor">
    <cofactor evidence="1 13">
        <name>Mg(2+)</name>
        <dbReference type="ChEBI" id="CHEBI:18420"/>
    </cofactor>
</comment>
<dbReference type="GO" id="GO:0035539">
    <property type="term" value="F:8-oxo-7,8-dihydrodeoxyguanosine triphosphate pyrophosphatase activity"/>
    <property type="evidence" value="ECO:0007669"/>
    <property type="project" value="UniProtKB-EC"/>
</dbReference>
<dbReference type="SUPFAM" id="SSF55811">
    <property type="entry name" value="Nudix"/>
    <property type="match status" value="1"/>
</dbReference>
<comment type="caution">
    <text evidence="16">The sequence shown here is derived from an EMBL/GenBank/DDBJ whole genome shotgun (WGS) entry which is preliminary data.</text>
</comment>
<evidence type="ECO:0000256" key="13">
    <source>
        <dbReference type="PIRSR" id="PIRSR603561-2"/>
    </source>
</evidence>
<dbReference type="Gene3D" id="3.90.79.10">
    <property type="entry name" value="Nucleoside Triphosphate Pyrophosphohydrolase"/>
    <property type="match status" value="1"/>
</dbReference>
<protein>
    <recommendedName>
        <fullName evidence="11">8-oxo-dGTP diphosphatase</fullName>
        <ecNumber evidence="11">3.6.1.55</ecNumber>
    </recommendedName>
</protein>
<evidence type="ECO:0000256" key="8">
    <source>
        <dbReference type="ARBA" id="ARBA00022842"/>
    </source>
</evidence>
<dbReference type="AlphaFoldDB" id="A0A841U6T4"/>
<sequence>MKRIDVAAAIVADEEGRVLIARRREGKAQAGRWEFPGGKIEPGETPEACIVRELKEEMDIDVRPGERFGEYEHDYGDVRIRLIAHLAAYEGGAIRLADHDRHEWARPADLLRYPLAPADVGFAKRLAGAADGQEE</sequence>
<dbReference type="PANTHER" id="PTHR47707:SF1">
    <property type="entry name" value="NUDIX HYDROLASE FAMILY PROTEIN"/>
    <property type="match status" value="1"/>
</dbReference>
<reference evidence="16 17" key="1">
    <citation type="submission" date="2020-08" db="EMBL/GenBank/DDBJ databases">
        <title>Cohnella phylogeny.</title>
        <authorList>
            <person name="Dunlap C."/>
        </authorList>
    </citation>
    <scope>NUCLEOTIDE SEQUENCE [LARGE SCALE GENOMIC DNA]</scope>
    <source>
        <strain evidence="16 17">DSM 25239</strain>
    </source>
</reference>
<dbReference type="PROSITE" id="PS00893">
    <property type="entry name" value="NUDIX_BOX"/>
    <property type="match status" value="1"/>
</dbReference>
<evidence type="ECO:0000256" key="1">
    <source>
        <dbReference type="ARBA" id="ARBA00001946"/>
    </source>
</evidence>
<dbReference type="InterPro" id="IPR047127">
    <property type="entry name" value="MutT-like"/>
</dbReference>
<dbReference type="PROSITE" id="PS51462">
    <property type="entry name" value="NUDIX"/>
    <property type="match status" value="1"/>
</dbReference>
<proteinExistence type="inferred from homology"/>
<evidence type="ECO:0000256" key="11">
    <source>
        <dbReference type="ARBA" id="ARBA00038905"/>
    </source>
</evidence>
<dbReference type="Pfam" id="PF00293">
    <property type="entry name" value="NUDIX"/>
    <property type="match status" value="1"/>
</dbReference>
<dbReference type="GO" id="GO:0044715">
    <property type="term" value="F:8-oxo-dGDP phosphatase activity"/>
    <property type="evidence" value="ECO:0007669"/>
    <property type="project" value="TreeGrafter"/>
</dbReference>
<keyword evidence="6" id="KW-0227">DNA damage</keyword>
<evidence type="ECO:0000256" key="9">
    <source>
        <dbReference type="ARBA" id="ARBA00023204"/>
    </source>
</evidence>
<dbReference type="InterPro" id="IPR020476">
    <property type="entry name" value="Nudix_hydrolase"/>
</dbReference>
<dbReference type="InterPro" id="IPR020084">
    <property type="entry name" value="NUDIX_hydrolase_CS"/>
</dbReference>
<dbReference type="PANTHER" id="PTHR47707">
    <property type="entry name" value="8-OXO-DGTP DIPHOSPHATASE"/>
    <property type="match status" value="1"/>
</dbReference>
<dbReference type="InterPro" id="IPR000086">
    <property type="entry name" value="NUDIX_hydrolase_dom"/>
</dbReference>
<dbReference type="InterPro" id="IPR003561">
    <property type="entry name" value="Mutator_MutT"/>
</dbReference>
<keyword evidence="5 13" id="KW-0479">Metal-binding</keyword>
<name>A0A841U6T4_9BACL</name>
<keyword evidence="3" id="KW-0515">Mutator protein</keyword>
<evidence type="ECO:0000256" key="4">
    <source>
        <dbReference type="ARBA" id="ARBA00022705"/>
    </source>
</evidence>
<evidence type="ECO:0000259" key="15">
    <source>
        <dbReference type="PROSITE" id="PS51462"/>
    </source>
</evidence>
<dbReference type="EMBL" id="JACJVR010000077">
    <property type="protein sequence ID" value="MBB6693700.1"/>
    <property type="molecule type" value="Genomic_DNA"/>
</dbReference>
<keyword evidence="7 14" id="KW-0378">Hydrolase</keyword>
<dbReference type="NCBIfam" id="TIGR00586">
    <property type="entry name" value="mutt"/>
    <property type="match status" value="1"/>
</dbReference>
<evidence type="ECO:0000256" key="10">
    <source>
        <dbReference type="ARBA" id="ARBA00035861"/>
    </source>
</evidence>
<dbReference type="Proteomes" id="UP000553776">
    <property type="component" value="Unassembled WGS sequence"/>
</dbReference>
<dbReference type="EC" id="3.6.1.55" evidence="11"/>
<keyword evidence="17" id="KW-1185">Reference proteome</keyword>
<evidence type="ECO:0000256" key="6">
    <source>
        <dbReference type="ARBA" id="ARBA00022763"/>
    </source>
</evidence>
<dbReference type="GO" id="GO:0044716">
    <property type="term" value="F:8-oxo-GDP phosphatase activity"/>
    <property type="evidence" value="ECO:0007669"/>
    <property type="project" value="TreeGrafter"/>
</dbReference>
<feature type="binding site" evidence="12">
    <location>
        <begin position="34"/>
        <end position="37"/>
    </location>
    <ligand>
        <name>8-oxo-dGTP</name>
        <dbReference type="ChEBI" id="CHEBI:77896"/>
    </ligand>
</feature>
<dbReference type="GO" id="GO:0008413">
    <property type="term" value="F:8-oxo-7,8-dihydroguanosine triphosphate pyrophosphatase activity"/>
    <property type="evidence" value="ECO:0007669"/>
    <property type="project" value="InterPro"/>
</dbReference>
<dbReference type="PRINTS" id="PR00502">
    <property type="entry name" value="NUDIXFAMILY"/>
</dbReference>
<gene>
    <name evidence="16" type="primary">mutT</name>
    <name evidence="16" type="ORF">H7B90_20090</name>
</gene>
<dbReference type="RefSeq" id="WP_185137678.1">
    <property type="nucleotide sequence ID" value="NZ_BORM01000036.1"/>
</dbReference>
<dbReference type="GO" id="GO:0006260">
    <property type="term" value="P:DNA replication"/>
    <property type="evidence" value="ECO:0007669"/>
    <property type="project" value="UniProtKB-KW"/>
</dbReference>
<feature type="domain" description="Nudix hydrolase" evidence="15">
    <location>
        <begin position="1"/>
        <end position="128"/>
    </location>
</feature>